<dbReference type="PANTHER" id="PTHR47926:SF490">
    <property type="entry name" value="REPEAT-LIKE SUPERFAMILY PROTEIN, PUTATIVE-RELATED"/>
    <property type="match status" value="1"/>
</dbReference>
<dbReference type="AlphaFoldDB" id="A0AAX6HZC4"/>
<feature type="repeat" description="PPR" evidence="2">
    <location>
        <begin position="170"/>
        <end position="205"/>
    </location>
</feature>
<feature type="repeat" description="PPR" evidence="2">
    <location>
        <begin position="269"/>
        <end position="303"/>
    </location>
</feature>
<dbReference type="InterPro" id="IPR046960">
    <property type="entry name" value="PPR_At4g14850-like_plant"/>
</dbReference>
<proteinExistence type="predicted"/>
<name>A0AAX6HZC4_IRIPA</name>
<dbReference type="GO" id="GO:0005737">
    <property type="term" value="C:cytoplasm"/>
    <property type="evidence" value="ECO:0007669"/>
    <property type="project" value="UniProtKB-ARBA"/>
</dbReference>
<keyword evidence="4" id="KW-1185">Reference proteome</keyword>
<evidence type="ECO:0000313" key="3">
    <source>
        <dbReference type="EMBL" id="KAJ6846262.1"/>
    </source>
</evidence>
<dbReference type="GO" id="GO:0003723">
    <property type="term" value="F:RNA binding"/>
    <property type="evidence" value="ECO:0007669"/>
    <property type="project" value="InterPro"/>
</dbReference>
<feature type="repeat" description="PPR" evidence="2">
    <location>
        <begin position="370"/>
        <end position="404"/>
    </location>
</feature>
<reference evidence="3" key="1">
    <citation type="journal article" date="2023" name="GigaByte">
        <title>Genome assembly of the bearded iris, Iris pallida Lam.</title>
        <authorList>
            <person name="Bruccoleri R.E."/>
            <person name="Oakeley E.J."/>
            <person name="Faust A.M.E."/>
            <person name="Altorfer M."/>
            <person name="Dessus-Babus S."/>
            <person name="Burckhardt D."/>
            <person name="Oertli M."/>
            <person name="Naumann U."/>
            <person name="Petersen F."/>
            <person name="Wong J."/>
        </authorList>
    </citation>
    <scope>NUCLEOTIDE SEQUENCE</scope>
    <source>
        <strain evidence="3">GSM-AAB239-AS_SAM_17_03QT</strain>
    </source>
</reference>
<organism evidence="3 4">
    <name type="scientific">Iris pallida</name>
    <name type="common">Sweet iris</name>
    <dbReference type="NCBI Taxonomy" id="29817"/>
    <lineage>
        <taxon>Eukaryota</taxon>
        <taxon>Viridiplantae</taxon>
        <taxon>Streptophyta</taxon>
        <taxon>Embryophyta</taxon>
        <taxon>Tracheophyta</taxon>
        <taxon>Spermatophyta</taxon>
        <taxon>Magnoliopsida</taxon>
        <taxon>Liliopsida</taxon>
        <taxon>Asparagales</taxon>
        <taxon>Iridaceae</taxon>
        <taxon>Iridoideae</taxon>
        <taxon>Irideae</taxon>
        <taxon>Iris</taxon>
    </lineage>
</organism>
<protein>
    <submittedName>
        <fullName evidence="3">E3 ubiquitin-protein ligase-like</fullName>
    </submittedName>
</protein>
<dbReference type="NCBIfam" id="TIGR00756">
    <property type="entry name" value="PPR"/>
    <property type="match status" value="3"/>
</dbReference>
<comment type="caution">
    <text evidence="3">The sequence shown here is derived from an EMBL/GenBank/DDBJ whole genome shotgun (WGS) entry which is preliminary data.</text>
</comment>
<dbReference type="InterPro" id="IPR011990">
    <property type="entry name" value="TPR-like_helical_dom_sf"/>
</dbReference>
<evidence type="ECO:0000313" key="4">
    <source>
        <dbReference type="Proteomes" id="UP001140949"/>
    </source>
</evidence>
<dbReference type="GO" id="GO:0016556">
    <property type="term" value="P:mRNA modification"/>
    <property type="evidence" value="ECO:0007669"/>
    <property type="project" value="UniProtKB-ARBA"/>
</dbReference>
<dbReference type="Pfam" id="PF01535">
    <property type="entry name" value="PPR"/>
    <property type="match status" value="4"/>
</dbReference>
<reference evidence="3" key="2">
    <citation type="submission" date="2023-04" db="EMBL/GenBank/DDBJ databases">
        <authorList>
            <person name="Bruccoleri R.E."/>
            <person name="Oakeley E.J."/>
            <person name="Faust A.-M."/>
            <person name="Dessus-Babus S."/>
            <person name="Altorfer M."/>
            <person name="Burckhardt D."/>
            <person name="Oertli M."/>
            <person name="Naumann U."/>
            <person name="Petersen F."/>
            <person name="Wong J."/>
        </authorList>
    </citation>
    <scope>NUCLEOTIDE SEQUENCE</scope>
    <source>
        <strain evidence="3">GSM-AAB239-AS_SAM_17_03QT</strain>
        <tissue evidence="3">Leaf</tissue>
    </source>
</reference>
<dbReference type="FunFam" id="1.25.40.10:FF:000277">
    <property type="entry name" value="Pentatricopeptide repeat-containing protein, mitochondrial"/>
    <property type="match status" value="1"/>
</dbReference>
<dbReference type="Proteomes" id="UP001140949">
    <property type="component" value="Unassembled WGS sequence"/>
</dbReference>
<keyword evidence="1" id="KW-0677">Repeat</keyword>
<accession>A0AAX6HZC4</accession>
<evidence type="ECO:0000256" key="1">
    <source>
        <dbReference type="ARBA" id="ARBA00022737"/>
    </source>
</evidence>
<dbReference type="EMBL" id="JANAVB010005599">
    <property type="protein sequence ID" value="KAJ6846262.1"/>
    <property type="molecule type" value="Genomic_DNA"/>
</dbReference>
<dbReference type="InterPro" id="IPR002885">
    <property type="entry name" value="PPR_rpt"/>
</dbReference>
<dbReference type="PROSITE" id="PS51375">
    <property type="entry name" value="PPR"/>
    <property type="match status" value="3"/>
</dbReference>
<dbReference type="Gene3D" id="1.25.40.10">
    <property type="entry name" value="Tetratricopeptide repeat domain"/>
    <property type="match status" value="4"/>
</dbReference>
<evidence type="ECO:0000256" key="2">
    <source>
        <dbReference type="PROSITE-ProRule" id="PRU00708"/>
    </source>
</evidence>
<sequence>MIDLESITKLLQSSPLPHLLQLHSSLLKSGHLSDSFLSSKLIAAASLLDVPYAHSLLSLNSPPPLFAFNSLLFAHSLSLSPRSLPSTFSLFRSLLRRLDLSPDRFSFVAAFKSCARARALSPGRQLHSLALRTPHYHFLNLRNSLLHLYSSCGDISGARQVFDEMPHVRDPVSWSTLIHGYSSNSYPPRRVASLFSCMLRDGFQPNATALLSLLWTMSHSSTAEPAHGYCVRTGHLSDVKVATALSAAYVRCGCLDSARRVFEEAGGRDVVLYNCMVDGYAKGGFLEECLALLRRMRSEGVRPNATTFVGLVSACASSGALVVGRRMVRLVREENLDLDAALGTAVLDMYVKCGCIEEAAEVFGGMNDRDVRAWTAMIMGLGVHGRVGDALEMFHEMEEDESVVPNEVTFLAVLNACSHGGLVDAGRGCFERMVREYGITPGIEHYGCVIDLLGRAGLLEEAYLLINSLPTKGDAMAWRALLAACRVYGDVRHAELARQALVDLGDKHPTDSILLSSTYLMSGRRMDVAKFRDLEGEGMMDKKVAGCSVIEVNG</sequence>
<dbReference type="PANTHER" id="PTHR47926">
    <property type="entry name" value="PENTATRICOPEPTIDE REPEAT-CONTAINING PROTEIN"/>
    <property type="match status" value="1"/>
</dbReference>
<gene>
    <name evidence="3" type="ORF">M6B38_279465</name>
</gene>
<dbReference type="Pfam" id="PF13041">
    <property type="entry name" value="PPR_2"/>
    <property type="match status" value="2"/>
</dbReference>